<dbReference type="InterPro" id="IPR036390">
    <property type="entry name" value="WH_DNA-bd_sf"/>
</dbReference>
<proteinExistence type="predicted"/>
<reference evidence="2 3" key="1">
    <citation type="submission" date="2022-04" db="EMBL/GenBank/DDBJ databases">
        <title>Positive selection, recombination, and allopatry shape intraspecific diversity of widespread and dominant cyanobacteria.</title>
        <authorList>
            <person name="Wei J."/>
            <person name="Shu W."/>
            <person name="Hu C."/>
        </authorList>
    </citation>
    <scope>NUCLEOTIDE SEQUENCE [LARGE SCALE GENOMIC DNA]</scope>
    <source>
        <strain evidence="2 3">AS-A4</strain>
    </source>
</reference>
<comment type="caution">
    <text evidence="2">The sequence shown here is derived from an EMBL/GenBank/DDBJ whole genome shotgun (WGS) entry which is preliminary data.</text>
</comment>
<dbReference type="InterPro" id="IPR005149">
    <property type="entry name" value="Tscrpt_reg_PadR_N"/>
</dbReference>
<accession>A0ABV0KCB0</accession>
<dbReference type="RefSeq" id="WP_242033719.1">
    <property type="nucleotide sequence ID" value="NZ_JAMPLM010000001.1"/>
</dbReference>
<evidence type="ECO:0000259" key="1">
    <source>
        <dbReference type="Pfam" id="PF03551"/>
    </source>
</evidence>
<dbReference type="SUPFAM" id="SSF46785">
    <property type="entry name" value="Winged helix' DNA-binding domain"/>
    <property type="match status" value="1"/>
</dbReference>
<dbReference type="InterPro" id="IPR036388">
    <property type="entry name" value="WH-like_DNA-bd_sf"/>
</dbReference>
<evidence type="ECO:0000313" key="2">
    <source>
        <dbReference type="EMBL" id="MEP1056855.1"/>
    </source>
</evidence>
<feature type="domain" description="Transcription regulator PadR N-terminal" evidence="1">
    <location>
        <begin position="2"/>
        <end position="35"/>
    </location>
</feature>
<name>A0ABV0KCB0_9CYAN</name>
<protein>
    <submittedName>
        <fullName evidence="2">Helix-turn-helix transcriptional regulator</fullName>
    </submittedName>
</protein>
<dbReference type="Proteomes" id="UP001476950">
    <property type="component" value="Unassembled WGS sequence"/>
</dbReference>
<evidence type="ECO:0000313" key="3">
    <source>
        <dbReference type="Proteomes" id="UP001476950"/>
    </source>
</evidence>
<sequence>MLLGLLSERPQHGYELMKELEARHGGFRCPVHGTIAYYQAVQGTMGGLGSVQSFARLFMLPRVYHCQGNRSLTILSLL</sequence>
<dbReference type="EMBL" id="JAMPLM010000001">
    <property type="protein sequence ID" value="MEP1056855.1"/>
    <property type="molecule type" value="Genomic_DNA"/>
</dbReference>
<organism evidence="2 3">
    <name type="scientific">Stenomitos frigidus AS-A4</name>
    <dbReference type="NCBI Taxonomy" id="2933935"/>
    <lineage>
        <taxon>Bacteria</taxon>
        <taxon>Bacillati</taxon>
        <taxon>Cyanobacteriota</taxon>
        <taxon>Cyanophyceae</taxon>
        <taxon>Leptolyngbyales</taxon>
        <taxon>Leptolyngbyaceae</taxon>
        <taxon>Stenomitos</taxon>
    </lineage>
</organism>
<gene>
    <name evidence="2" type="ORF">NDI38_00295</name>
</gene>
<dbReference type="Gene3D" id="1.10.10.10">
    <property type="entry name" value="Winged helix-like DNA-binding domain superfamily/Winged helix DNA-binding domain"/>
    <property type="match status" value="1"/>
</dbReference>
<dbReference type="Pfam" id="PF03551">
    <property type="entry name" value="PadR"/>
    <property type="match status" value="1"/>
</dbReference>
<keyword evidence="3" id="KW-1185">Reference proteome</keyword>